<reference evidence="1 2" key="1">
    <citation type="journal article" date="2015" name="Genome Announc.">
        <title>Complete Genome Sequence of Microcystis aeruginosa NIES-2549, a Bloom-Forming Cyanobacterium from Lake Kasumigaura, Japan.</title>
        <authorList>
            <person name="Yamaguchi H."/>
            <person name="Suzuki S."/>
            <person name="Tanabe Y."/>
            <person name="Osana Y."/>
            <person name="Shimura Y."/>
            <person name="Ishida K."/>
            <person name="Kawachi M."/>
        </authorList>
    </citation>
    <scope>NUCLEOTIDE SEQUENCE [LARGE SCALE GENOMIC DNA]</scope>
    <source>
        <strain evidence="1 2">NIES-2549</strain>
    </source>
</reference>
<name>A0A0F6U273_MICAE</name>
<evidence type="ECO:0000313" key="1">
    <source>
        <dbReference type="EMBL" id="AKE63154.1"/>
    </source>
</evidence>
<dbReference type="HOGENOM" id="CLU_2494386_0_0_3"/>
<proteinExistence type="predicted"/>
<dbReference type="AlphaFoldDB" id="A0A0F6U273"/>
<accession>A0A0F6U273</accession>
<dbReference type="PATRIC" id="fig|1641812.3.peg.822"/>
<protein>
    <submittedName>
        <fullName evidence="1">Uncharacterized protein</fullName>
    </submittedName>
</protein>
<organism evidence="1 2">
    <name type="scientific">Microcystis aeruginosa NIES-2549</name>
    <dbReference type="NCBI Taxonomy" id="1641812"/>
    <lineage>
        <taxon>Bacteria</taxon>
        <taxon>Bacillati</taxon>
        <taxon>Cyanobacteriota</taxon>
        <taxon>Cyanophyceae</taxon>
        <taxon>Oscillatoriophycideae</taxon>
        <taxon>Chroococcales</taxon>
        <taxon>Microcystaceae</taxon>
        <taxon>Microcystis</taxon>
    </lineage>
</organism>
<gene>
    <name evidence="1" type="ORF">MYAER_0794</name>
</gene>
<evidence type="ECO:0000313" key="2">
    <source>
        <dbReference type="Proteomes" id="UP000034103"/>
    </source>
</evidence>
<dbReference type="EMBL" id="CP011304">
    <property type="protein sequence ID" value="AKE63154.1"/>
    <property type="molecule type" value="Genomic_DNA"/>
</dbReference>
<dbReference type="Proteomes" id="UP000034103">
    <property type="component" value="Chromosome"/>
</dbReference>
<sequence>MITLDSKHKREKHSFIIYQLSVISHQSSVISYQLSVISYQLSVISYQLSVISYQLSVISKVMGGLGTGVWSSFLSPYPLLFPNPYS</sequence>